<gene>
    <name evidence="8" type="ORF">Pfra01_002997800</name>
</gene>
<dbReference type="InterPro" id="IPR033810">
    <property type="entry name" value="Carboxypeptidase_T"/>
</dbReference>
<keyword evidence="5" id="KW-1133">Transmembrane helix</keyword>
<dbReference type="Pfam" id="PF13864">
    <property type="entry name" value="Enkurin"/>
    <property type="match status" value="1"/>
</dbReference>
<organism evidence="8 9">
    <name type="scientific">Phytophthora fragariaefolia</name>
    <dbReference type="NCBI Taxonomy" id="1490495"/>
    <lineage>
        <taxon>Eukaryota</taxon>
        <taxon>Sar</taxon>
        <taxon>Stramenopiles</taxon>
        <taxon>Oomycota</taxon>
        <taxon>Peronosporomycetes</taxon>
        <taxon>Peronosporales</taxon>
        <taxon>Peronosporaceae</taxon>
        <taxon>Phytophthora</taxon>
    </lineage>
</organism>
<feature type="region of interest" description="Disordered" evidence="4">
    <location>
        <begin position="1155"/>
        <end position="1177"/>
    </location>
</feature>
<keyword evidence="9" id="KW-1185">Reference proteome</keyword>
<dbReference type="GO" id="GO:0006508">
    <property type="term" value="P:proteolysis"/>
    <property type="evidence" value="ECO:0007669"/>
    <property type="project" value="InterPro"/>
</dbReference>
<comment type="caution">
    <text evidence="8">The sequence shown here is derived from an EMBL/GenBank/DDBJ whole genome shotgun (WGS) entry which is preliminary data.</text>
</comment>
<feature type="compositionally biased region" description="Low complexity" evidence="4">
    <location>
        <begin position="555"/>
        <end position="582"/>
    </location>
</feature>
<dbReference type="SUPFAM" id="SSF53187">
    <property type="entry name" value="Zn-dependent exopeptidases"/>
    <property type="match status" value="1"/>
</dbReference>
<dbReference type="Proteomes" id="UP001165121">
    <property type="component" value="Unassembled WGS sequence"/>
</dbReference>
<dbReference type="PANTHER" id="PTHR34876:SF4">
    <property type="entry name" value="1,4-BETA-D-GLUCAN CELLOBIOHYDROLASE C-RELATED"/>
    <property type="match status" value="1"/>
</dbReference>
<evidence type="ECO:0000256" key="3">
    <source>
        <dbReference type="SAM" id="Coils"/>
    </source>
</evidence>
<feature type="compositionally biased region" description="Basic and acidic residues" evidence="4">
    <location>
        <begin position="723"/>
        <end position="735"/>
    </location>
</feature>
<sequence length="1619" mass="176855">MRWYVDEVLLLEEFIHDVGDEKSAGSGGGDVVLQLKVKGDDKTANEVTLAVERIELSSANASDPFCAPRHSTSTFSPRLGSIQGSLSVEEVESYINEVADAFPLISKVELLGQSVEKRPLRALCLGACYAADDQHVPQALYTGMHHAREHNKIGQRKSAAPTCDSSPPDAGVDLNRNYDVCFAINKKGSSNEPCGDDYNGPRAFSEPETQAVRDLVERNTSNFSVALNYHSFGKYFNLPFACQDKGVPAEPNNSVFMALARELAHFNGFEYGQSWKESNLYTVNGETSDWMWQAHGIFAMSPEVGPAFEVASVPGFWPPREDVPKLSAELHYTNLQLARVAGPVYSLKVTGVQLGAIEEGDSTSSFLSVEVTVSNSGLRPASAELLGSVFINGTSASDAILLDLVAQPEGFSRIAAEESHILMIPHFGDDFHQSMKEIDALYLVVRDTFSCHLFRVGTSWCDTLRGQATELTFSRICTLLAVHFDISADKTNMPRFQTWTPLPLPRCGTCEQFGAKQRAEGSPSNLTSPPICSDVKDVTGLKSVRTRNIGLPITSGSIGSTTASSGTSPPSFPSSLPISTLSDATNPAPSVSTATTDINLNASSSGSAPAEATSNQQASISSSILPSPVSWSGPVAMSSLAGVVLLVILVIFFRRRRRRTKKNVTRKKTASGVQKRRSNVQYSRIDEDVGSPTPSSKQLNYDDEDEEIDLVDAECGDNGLSPRGEDVGVESKDRAISPPRRTSKVLRSTTEDIVFETNNDTKYFFLCYGILTSFKWHYKYSASMTSRTMATDVGADQAVLILWWFGESAFPTSLKPPLTMRPVSRYLTLLLSALSISTTTAGYSSSCQTTLGGSYPSAITTYPGLKDKIELIAKQQVAQWYTDRVPDIPALAKSVVLPVCSDANQDTIPPTVVVYGLPQKDCAHGFSTAGSNTNNDAYRAFLQQLADAAGNQEIVYVLEPDAIGLLADGGCGSAKGYAENLVVAMDILSQNPNAEMYLDVGYWTLSDDDQAAAVAKIVHAVDPTCKCKGISLNTSNYRSNVKMATTCERFIKASGRPYKCIVDTSRNFVSPLSDEWCNANWAGIGELPTANTGSEYVNRYVWVKPPGESDGECTGQSDRSLPGPDASVFFPEHFIQLWNNGVFVQKLGMDPINANTTSNTTAAKPEAPTPAPTTSEATTTAIEQITLVPTTRVPSTERMSTQEIRITSVGSLNLSDDTFGQVHAGGWYPEGEEEHEEDATKIPTVAATTPTPTSSSPIVSEVEPPPAMVVVDTTPVEYVVDDNDDFTRVDEEMNPNSQVAHDMDFNCSPKIALLPASSLAIVQTTETKATPPLCHSSLELFSSQDIIHLSRGDRRTMQRDECIYNLIPKVHVDPAKPERYRSKFDPKVQPTGSTFGVHGKTKLAGANLGSAQKMEKPTSARGFGRLPAKPDPKSFIRKGERNPTDVVSKKRKPPVVKRDDKPIMGLKSAKNFVTANAVETILAVPGNRARAKNEPPHYITKEDYGQVPRYLSQVKDEIERENSMIEEFVRQNHNLMEEDSRDRVEPMDESERLTLVDALKSKWDHVNAKYQKLCHNVVFDTLGKVRRKETFEKELTQLEKDIQLLERGHVVVSQNNDRY</sequence>
<dbReference type="PANTHER" id="PTHR34876">
    <property type="match status" value="1"/>
</dbReference>
<dbReference type="Gene3D" id="3.20.20.40">
    <property type="entry name" value="1, 4-beta cellobiohydrolase"/>
    <property type="match status" value="1"/>
</dbReference>
<dbReference type="OrthoDB" id="3626597at2759"/>
<evidence type="ECO:0000256" key="2">
    <source>
        <dbReference type="PROSITE-ProRule" id="PRU01379"/>
    </source>
</evidence>
<dbReference type="GO" id="GO:0030245">
    <property type="term" value="P:cellulose catabolic process"/>
    <property type="evidence" value="ECO:0007669"/>
    <property type="project" value="InterPro"/>
</dbReference>
<dbReference type="Gene3D" id="3.40.630.10">
    <property type="entry name" value="Zn peptidases"/>
    <property type="match status" value="2"/>
</dbReference>
<dbReference type="InterPro" id="IPR016288">
    <property type="entry name" value="Beta_cellobiohydrolase"/>
</dbReference>
<proteinExistence type="inferred from homology"/>
<dbReference type="EMBL" id="BSXT01018973">
    <property type="protein sequence ID" value="GMG17018.1"/>
    <property type="molecule type" value="Genomic_DNA"/>
</dbReference>
<dbReference type="PROSITE" id="PS52035">
    <property type="entry name" value="PEPTIDASE_M14"/>
    <property type="match status" value="1"/>
</dbReference>
<dbReference type="GO" id="GO:0004181">
    <property type="term" value="F:metallocarboxypeptidase activity"/>
    <property type="evidence" value="ECO:0007669"/>
    <property type="project" value="InterPro"/>
</dbReference>
<evidence type="ECO:0000259" key="6">
    <source>
        <dbReference type="PROSITE" id="PS51665"/>
    </source>
</evidence>
<dbReference type="InterPro" id="IPR027012">
    <property type="entry name" value="Enkurin_dom"/>
</dbReference>
<dbReference type="GO" id="GO:0004553">
    <property type="term" value="F:hydrolase activity, hydrolyzing O-glycosyl compounds"/>
    <property type="evidence" value="ECO:0007669"/>
    <property type="project" value="InterPro"/>
</dbReference>
<keyword evidence="5" id="KW-0812">Transmembrane</keyword>
<dbReference type="InterPro" id="IPR000834">
    <property type="entry name" value="Peptidase_M14"/>
</dbReference>
<feature type="region of interest" description="Disordered" evidence="4">
    <location>
        <begin position="1380"/>
        <end position="1459"/>
    </location>
</feature>
<feature type="coiled-coil region" evidence="3">
    <location>
        <begin position="1511"/>
        <end position="1538"/>
    </location>
</feature>
<feature type="transmembrane region" description="Helical" evidence="5">
    <location>
        <begin position="631"/>
        <end position="653"/>
    </location>
</feature>
<dbReference type="CDD" id="cd03859">
    <property type="entry name" value="M14_CPT"/>
    <property type="match status" value="1"/>
</dbReference>
<evidence type="ECO:0000259" key="7">
    <source>
        <dbReference type="PROSITE" id="PS52035"/>
    </source>
</evidence>
<feature type="active site" description="Proton donor/acceptor" evidence="2">
    <location>
        <position position="303"/>
    </location>
</feature>
<feature type="transmembrane region" description="Helical" evidence="5">
    <location>
        <begin position="823"/>
        <end position="843"/>
    </location>
</feature>
<accession>A0A9W7DCK3</accession>
<feature type="region of interest" description="Disordered" evidence="4">
    <location>
        <begin position="555"/>
        <end position="597"/>
    </location>
</feature>
<feature type="compositionally biased region" description="Polar residues" evidence="4">
    <location>
        <begin position="583"/>
        <end position="597"/>
    </location>
</feature>
<dbReference type="GO" id="GO:0008270">
    <property type="term" value="F:zinc ion binding"/>
    <property type="evidence" value="ECO:0007669"/>
    <property type="project" value="InterPro"/>
</dbReference>
<feature type="domain" description="Enkurin" evidence="6">
    <location>
        <begin position="1519"/>
        <end position="1613"/>
    </location>
</feature>
<evidence type="ECO:0000256" key="5">
    <source>
        <dbReference type="SAM" id="Phobius"/>
    </source>
</evidence>
<feature type="region of interest" description="Disordered" evidence="4">
    <location>
        <begin position="721"/>
        <end position="742"/>
    </location>
</feature>
<dbReference type="PRINTS" id="PR00733">
    <property type="entry name" value="GLHYDRLASE6"/>
</dbReference>
<name>A0A9W7DCK3_9STRA</name>
<dbReference type="InterPro" id="IPR036434">
    <property type="entry name" value="Beta_cellobiohydrolase_sf"/>
</dbReference>
<evidence type="ECO:0000256" key="1">
    <source>
        <dbReference type="ARBA" id="ARBA00005988"/>
    </source>
</evidence>
<evidence type="ECO:0000313" key="8">
    <source>
        <dbReference type="EMBL" id="GMG17018.1"/>
    </source>
</evidence>
<dbReference type="SMART" id="SM00631">
    <property type="entry name" value="Zn_pept"/>
    <property type="match status" value="1"/>
</dbReference>
<reference evidence="8" key="1">
    <citation type="submission" date="2023-04" db="EMBL/GenBank/DDBJ databases">
        <title>Phytophthora fragariaefolia NBRC 109709.</title>
        <authorList>
            <person name="Ichikawa N."/>
            <person name="Sato H."/>
            <person name="Tonouchi N."/>
        </authorList>
    </citation>
    <scope>NUCLEOTIDE SEQUENCE</scope>
    <source>
        <strain evidence="8">NBRC 109709</strain>
    </source>
</reference>
<feature type="domain" description="Peptidase M14" evidence="7">
    <location>
        <begin position="84"/>
        <end position="341"/>
    </location>
</feature>
<dbReference type="Pfam" id="PF01341">
    <property type="entry name" value="Glyco_hydro_6"/>
    <property type="match status" value="1"/>
</dbReference>
<evidence type="ECO:0000256" key="4">
    <source>
        <dbReference type="SAM" id="MobiDB-lite"/>
    </source>
</evidence>
<evidence type="ECO:0000313" key="9">
    <source>
        <dbReference type="Proteomes" id="UP001165121"/>
    </source>
</evidence>
<feature type="region of interest" description="Disordered" evidence="4">
    <location>
        <begin position="661"/>
        <end position="702"/>
    </location>
</feature>
<protein>
    <submittedName>
        <fullName evidence="8">Unnamed protein product</fullName>
    </submittedName>
</protein>
<dbReference type="SUPFAM" id="SSF51989">
    <property type="entry name" value="Glycosyl hydrolases family 6, cellulases"/>
    <property type="match status" value="1"/>
</dbReference>
<dbReference type="Pfam" id="PF00246">
    <property type="entry name" value="Peptidase_M14"/>
    <property type="match status" value="2"/>
</dbReference>
<keyword evidence="3" id="KW-0175">Coiled coil</keyword>
<feature type="compositionally biased region" description="Basic and acidic residues" evidence="4">
    <location>
        <begin position="1428"/>
        <end position="1443"/>
    </location>
</feature>
<dbReference type="PROSITE" id="PS51665">
    <property type="entry name" value="ENKURIN"/>
    <property type="match status" value="1"/>
</dbReference>
<feature type="compositionally biased region" description="Basic residues" evidence="4">
    <location>
        <begin position="661"/>
        <end position="678"/>
    </location>
</feature>
<keyword evidence="5" id="KW-0472">Membrane</keyword>
<comment type="similarity">
    <text evidence="1 2">Belongs to the peptidase M14 family.</text>
</comment>